<evidence type="ECO:0000256" key="1">
    <source>
        <dbReference type="ARBA" id="ARBA00004123"/>
    </source>
</evidence>
<gene>
    <name evidence="7" type="ORF">LTR62_000484</name>
</gene>
<dbReference type="PANTHER" id="PTHR11089:SF30">
    <property type="entry name" value="GUANINE NUCLEOTIDE-BINDING PROTEIN-LIKE 3 HOMOLOG"/>
    <property type="match status" value="1"/>
</dbReference>
<feature type="compositionally biased region" description="Basic residues" evidence="5">
    <location>
        <begin position="7"/>
        <end position="34"/>
    </location>
</feature>
<feature type="region of interest" description="Disordered" evidence="5">
    <location>
        <begin position="1"/>
        <end position="52"/>
    </location>
</feature>
<dbReference type="PANTHER" id="PTHR11089">
    <property type="entry name" value="GTP-BINDING PROTEIN-RELATED"/>
    <property type="match status" value="1"/>
</dbReference>
<dbReference type="Proteomes" id="UP001310890">
    <property type="component" value="Unassembled WGS sequence"/>
</dbReference>
<dbReference type="InterPro" id="IPR050755">
    <property type="entry name" value="TRAFAC_YlqF/YawG_RiboMat"/>
</dbReference>
<dbReference type="Pfam" id="PF08701">
    <property type="entry name" value="GN3L_Grn1"/>
    <property type="match status" value="1"/>
</dbReference>
<evidence type="ECO:0000313" key="7">
    <source>
        <dbReference type="EMBL" id="KAK5116028.1"/>
    </source>
</evidence>
<organism evidence="7 8">
    <name type="scientific">Meristemomyces frigidus</name>
    <dbReference type="NCBI Taxonomy" id="1508187"/>
    <lineage>
        <taxon>Eukaryota</taxon>
        <taxon>Fungi</taxon>
        <taxon>Dikarya</taxon>
        <taxon>Ascomycota</taxon>
        <taxon>Pezizomycotina</taxon>
        <taxon>Dothideomycetes</taxon>
        <taxon>Dothideomycetidae</taxon>
        <taxon>Mycosphaerellales</taxon>
        <taxon>Teratosphaeriaceae</taxon>
        <taxon>Meristemomyces</taxon>
    </lineage>
</organism>
<keyword evidence="2" id="KW-0547">Nucleotide-binding</keyword>
<sequence>MKVGKPTSKRVTVRLRHKIQKASSAKQKKNRKEAKKNPQWVSRLKKDPGIPNMFPYKAKVLAEIEESRRRKEEDAQQRRDIAKAQRLGRAVVDGKGKAVEVDAGVEDEDRDEELLDFGVEDLDEDEDEEMEAQDDSNPMAALLASAQARAQVYSREDENEDDEDENEDDHDSNDEWDGIAETPRVLSKPAATSTQPTSRKALPKAALVDPVKAITTLITRMQQTTDGIQRLIEHYQIPPLVTAGSDTSTRFLVDVARKRGRLGRGGVPNLNAAALIVLTDLNLGNLILPSQVEQRSGKDVSGKSGKRVVEGVQVVSQMAKPFSIEGLFGGGGGHGGKGDAMVVEA</sequence>
<evidence type="ECO:0000256" key="4">
    <source>
        <dbReference type="ARBA" id="ARBA00023242"/>
    </source>
</evidence>
<feature type="compositionally biased region" description="Acidic residues" evidence="5">
    <location>
        <begin position="103"/>
        <end position="134"/>
    </location>
</feature>
<evidence type="ECO:0000256" key="2">
    <source>
        <dbReference type="ARBA" id="ARBA00022741"/>
    </source>
</evidence>
<comment type="subcellular location">
    <subcellularLocation>
        <location evidence="1">Nucleus</location>
    </subcellularLocation>
</comment>
<feature type="compositionally biased region" description="Acidic residues" evidence="5">
    <location>
        <begin position="157"/>
        <end position="178"/>
    </location>
</feature>
<comment type="caution">
    <text evidence="7">The sequence shown here is derived from an EMBL/GenBank/DDBJ whole genome shotgun (WGS) entry which is preliminary data.</text>
</comment>
<accession>A0AAN7YM54</accession>
<keyword evidence="4" id="KW-0539">Nucleus</keyword>
<dbReference type="AlphaFoldDB" id="A0AAN7YM54"/>
<reference evidence="7" key="1">
    <citation type="submission" date="2023-08" db="EMBL/GenBank/DDBJ databases">
        <title>Black Yeasts Isolated from many extreme environments.</title>
        <authorList>
            <person name="Coleine C."/>
            <person name="Stajich J.E."/>
            <person name="Selbmann L."/>
        </authorList>
    </citation>
    <scope>NUCLEOTIDE SEQUENCE</scope>
    <source>
        <strain evidence="7">CCFEE 5401</strain>
    </source>
</reference>
<name>A0AAN7YM54_9PEZI</name>
<dbReference type="GO" id="GO:0005525">
    <property type="term" value="F:GTP binding"/>
    <property type="evidence" value="ECO:0007669"/>
    <property type="project" value="UniProtKB-KW"/>
</dbReference>
<evidence type="ECO:0000313" key="8">
    <source>
        <dbReference type="Proteomes" id="UP001310890"/>
    </source>
</evidence>
<feature type="compositionally biased region" description="Low complexity" evidence="5">
    <location>
        <begin position="140"/>
        <end position="151"/>
    </location>
</feature>
<feature type="region of interest" description="Disordered" evidence="5">
    <location>
        <begin position="66"/>
        <end position="203"/>
    </location>
</feature>
<dbReference type="GO" id="GO:0005730">
    <property type="term" value="C:nucleolus"/>
    <property type="evidence" value="ECO:0007669"/>
    <property type="project" value="TreeGrafter"/>
</dbReference>
<dbReference type="Gene3D" id="1.10.1580.10">
    <property type="match status" value="1"/>
</dbReference>
<protein>
    <recommendedName>
        <fullName evidence="6">Guanine nucleotide-binding protein-like 3 N-terminal domain-containing protein</fullName>
    </recommendedName>
</protein>
<keyword evidence="3" id="KW-0342">GTP-binding</keyword>
<evidence type="ECO:0000259" key="6">
    <source>
        <dbReference type="Pfam" id="PF08701"/>
    </source>
</evidence>
<evidence type="ECO:0000256" key="5">
    <source>
        <dbReference type="SAM" id="MobiDB-lite"/>
    </source>
</evidence>
<dbReference type="InterPro" id="IPR014813">
    <property type="entry name" value="Gnl3_N_dom"/>
</dbReference>
<proteinExistence type="predicted"/>
<dbReference type="InterPro" id="IPR023179">
    <property type="entry name" value="GTP-bd_ortho_bundle_sf"/>
</dbReference>
<dbReference type="EMBL" id="JAVRRL010000010">
    <property type="protein sequence ID" value="KAK5116028.1"/>
    <property type="molecule type" value="Genomic_DNA"/>
</dbReference>
<evidence type="ECO:0000256" key="3">
    <source>
        <dbReference type="ARBA" id="ARBA00023134"/>
    </source>
</evidence>
<feature type="domain" description="Guanine nucleotide-binding protein-like 3 N-terminal" evidence="6">
    <location>
        <begin position="13"/>
        <end position="86"/>
    </location>
</feature>
<feature type="compositionally biased region" description="Basic and acidic residues" evidence="5">
    <location>
        <begin position="66"/>
        <end position="83"/>
    </location>
</feature>